<dbReference type="RefSeq" id="WP_244511381.1">
    <property type="nucleotide sequence ID" value="NZ_FNII01000021.1"/>
</dbReference>
<evidence type="ECO:0000313" key="2">
    <source>
        <dbReference type="Proteomes" id="UP000199677"/>
    </source>
</evidence>
<dbReference type="STRING" id="416873.SAMN04487951_12147"/>
<dbReference type="Proteomes" id="UP000199677">
    <property type="component" value="Unassembled WGS sequence"/>
</dbReference>
<name>A0A1H0IRC8_9GAMM</name>
<organism evidence="1 2">
    <name type="scientific">Vreelandella arcis</name>
    <dbReference type="NCBI Taxonomy" id="416873"/>
    <lineage>
        <taxon>Bacteria</taxon>
        <taxon>Pseudomonadati</taxon>
        <taxon>Pseudomonadota</taxon>
        <taxon>Gammaproteobacteria</taxon>
        <taxon>Oceanospirillales</taxon>
        <taxon>Halomonadaceae</taxon>
        <taxon>Vreelandella</taxon>
    </lineage>
</organism>
<dbReference type="AlphaFoldDB" id="A0A1H0IRC8"/>
<evidence type="ECO:0000313" key="1">
    <source>
        <dbReference type="EMBL" id="SDO33945.1"/>
    </source>
</evidence>
<reference evidence="2" key="1">
    <citation type="submission" date="2016-10" db="EMBL/GenBank/DDBJ databases">
        <authorList>
            <person name="Varghese N."/>
            <person name="Submissions S."/>
        </authorList>
    </citation>
    <scope>NUCLEOTIDE SEQUENCE [LARGE SCALE GENOMIC DNA]</scope>
    <source>
        <strain evidence="2">CGMCC 1.6494</strain>
    </source>
</reference>
<sequence>MDLRDSKDGIRSYGKDMLVPLLDIVSLATSFDAPLRHLSGTKTFLFNATHIMMTPENPSARPSLMGWMLASMVASEHQAYEQYLDLVDQAMLQVANDMELNATKLSNVETPYIDGHPLVLWSIESAEYGCGIGQCMVAYNIKTPNRWKALAYVEGGESESTTSQPIIQRITLA</sequence>
<dbReference type="EMBL" id="FNII01000021">
    <property type="protein sequence ID" value="SDO33945.1"/>
    <property type="molecule type" value="Genomic_DNA"/>
</dbReference>
<proteinExistence type="predicted"/>
<keyword evidence="2" id="KW-1185">Reference proteome</keyword>
<protein>
    <submittedName>
        <fullName evidence="1">Uncharacterized protein</fullName>
    </submittedName>
</protein>
<gene>
    <name evidence="1" type="ORF">SAMN04487951_12147</name>
</gene>
<accession>A0A1H0IRC8</accession>